<comment type="caution">
    <text evidence="3">The sequence shown here is derived from an EMBL/GenBank/DDBJ whole genome shotgun (WGS) entry which is preliminary data.</text>
</comment>
<dbReference type="InterPro" id="IPR000836">
    <property type="entry name" value="PRTase_dom"/>
</dbReference>
<feature type="domain" description="GST C-terminal" evidence="2">
    <location>
        <begin position="28"/>
        <end position="153"/>
    </location>
</feature>
<dbReference type="PANTHER" id="PTHR43986">
    <property type="entry name" value="ELONGATION FACTOR 1-GAMMA"/>
    <property type="match status" value="1"/>
</dbReference>
<evidence type="ECO:0000313" key="3">
    <source>
        <dbReference type="EMBL" id="KAE9314151.1"/>
    </source>
</evidence>
<dbReference type="InterPro" id="IPR010987">
    <property type="entry name" value="Glutathione-S-Trfase_C-like"/>
</dbReference>
<evidence type="ECO:0000313" key="4">
    <source>
        <dbReference type="Proteomes" id="UP000434957"/>
    </source>
</evidence>
<dbReference type="GO" id="GO:0006414">
    <property type="term" value="P:translational elongation"/>
    <property type="evidence" value="ECO:0007669"/>
    <property type="project" value="TreeGrafter"/>
</dbReference>
<dbReference type="Proteomes" id="UP000434957">
    <property type="component" value="Unassembled WGS sequence"/>
</dbReference>
<dbReference type="InterPro" id="IPR036282">
    <property type="entry name" value="Glutathione-S-Trfase_C_sf"/>
</dbReference>
<dbReference type="AlphaFoldDB" id="A0A6A4E907"/>
<dbReference type="InterPro" id="IPR050802">
    <property type="entry name" value="EF-GSTs"/>
</dbReference>
<dbReference type="InterPro" id="IPR004046">
    <property type="entry name" value="GST_C"/>
</dbReference>
<gene>
    <name evidence="3" type="ORF">PR003_g19322</name>
</gene>
<dbReference type="Gene3D" id="1.20.1050.10">
    <property type="match status" value="1"/>
</dbReference>
<sequence>MFGEGRLWLAGAQVDCVPLPAVPIPDTSGHTRESLEQRAHSARVRVEPGARGEVPFPASASSNAAALTKSKADVKKALQTLENHLQLRTYLVGEQIYLADIVVASAIMYPFKFVLDKEFRKPYSAVNRWLATLVNQPEFQAVVGDMPLIDVVLTAEDDNSGKKRRQEGCPKKEKACINDVKTKCALLESVTRKNLKVIMEIGASAKADPTRLQIWSLKDAVRNHGPNEAQPGRPGDQEAGADQPGQDHPRGAFKCFEFFDVGGVLVNPEKLQLTFDLFVQAVAPFKDEVDAIGCFDARGFLFAPYLGALFQTCVFMLRKSDKMPSINDAIEYFKEYKGDNSEGGDHLSIQTYAVNKGDRVLLVYDVRDRHPPRAVGGHLRHGLHLRGGDRCAGRPRPHHQGQGSGMGFIGRDCSFNPLATSKFQWVHPNLY</sequence>
<keyword evidence="4" id="KW-1185">Reference proteome</keyword>
<dbReference type="InterPro" id="IPR029057">
    <property type="entry name" value="PRTase-like"/>
</dbReference>
<dbReference type="CDD" id="cd06223">
    <property type="entry name" value="PRTases_typeI"/>
    <property type="match status" value="1"/>
</dbReference>
<dbReference type="EMBL" id="QXFT01001618">
    <property type="protein sequence ID" value="KAE9314151.1"/>
    <property type="molecule type" value="Genomic_DNA"/>
</dbReference>
<dbReference type="GO" id="GO:0005737">
    <property type="term" value="C:cytoplasm"/>
    <property type="evidence" value="ECO:0007669"/>
    <property type="project" value="TreeGrafter"/>
</dbReference>
<proteinExistence type="predicted"/>
<dbReference type="PANTHER" id="PTHR43986:SF1">
    <property type="entry name" value="ELONGATION FACTOR 1-GAMMA"/>
    <property type="match status" value="1"/>
</dbReference>
<accession>A0A6A4E907</accession>
<dbReference type="PROSITE" id="PS50405">
    <property type="entry name" value="GST_CTER"/>
    <property type="match status" value="1"/>
</dbReference>
<evidence type="ECO:0000256" key="1">
    <source>
        <dbReference type="SAM" id="MobiDB-lite"/>
    </source>
</evidence>
<reference evidence="3 4" key="1">
    <citation type="submission" date="2018-08" db="EMBL/GenBank/DDBJ databases">
        <title>Genomic investigation of the strawberry pathogen Phytophthora fragariae indicates pathogenicity is determined by transcriptional variation in three key races.</title>
        <authorList>
            <person name="Adams T.M."/>
            <person name="Armitage A.D."/>
            <person name="Sobczyk M.K."/>
            <person name="Bates H.J."/>
            <person name="Dunwell J.M."/>
            <person name="Nellist C.F."/>
            <person name="Harrison R.J."/>
        </authorList>
    </citation>
    <scope>NUCLEOTIDE SEQUENCE [LARGE SCALE GENOMIC DNA]</scope>
    <source>
        <strain evidence="3 4">SCRP333</strain>
    </source>
</reference>
<dbReference type="Pfam" id="PF00043">
    <property type="entry name" value="GST_C"/>
    <property type="match status" value="1"/>
</dbReference>
<protein>
    <recommendedName>
        <fullName evidence="2">GST C-terminal domain-containing protein</fullName>
    </recommendedName>
</protein>
<dbReference type="GO" id="GO:0005634">
    <property type="term" value="C:nucleus"/>
    <property type="evidence" value="ECO:0007669"/>
    <property type="project" value="TreeGrafter"/>
</dbReference>
<name>A0A6A4E907_9STRA</name>
<feature type="region of interest" description="Disordered" evidence="1">
    <location>
        <begin position="223"/>
        <end position="246"/>
    </location>
</feature>
<dbReference type="CDD" id="cd03181">
    <property type="entry name" value="GST_C_EF1Bgamma_like"/>
    <property type="match status" value="1"/>
</dbReference>
<dbReference type="SUPFAM" id="SSF47616">
    <property type="entry name" value="GST C-terminal domain-like"/>
    <property type="match status" value="1"/>
</dbReference>
<dbReference type="SUPFAM" id="SSF53271">
    <property type="entry name" value="PRTase-like"/>
    <property type="match status" value="1"/>
</dbReference>
<organism evidence="3 4">
    <name type="scientific">Phytophthora rubi</name>
    <dbReference type="NCBI Taxonomy" id="129364"/>
    <lineage>
        <taxon>Eukaryota</taxon>
        <taxon>Sar</taxon>
        <taxon>Stramenopiles</taxon>
        <taxon>Oomycota</taxon>
        <taxon>Peronosporomycetes</taxon>
        <taxon>Peronosporales</taxon>
        <taxon>Peronosporaceae</taxon>
        <taxon>Phytophthora</taxon>
    </lineage>
</organism>
<evidence type="ECO:0000259" key="2">
    <source>
        <dbReference type="PROSITE" id="PS50405"/>
    </source>
</evidence>
<dbReference type="Gene3D" id="3.40.50.2020">
    <property type="match status" value="1"/>
</dbReference>